<dbReference type="Pfam" id="PF14372">
    <property type="entry name" value="hAT-like_RNase-H"/>
    <property type="match status" value="1"/>
</dbReference>
<evidence type="ECO:0000259" key="3">
    <source>
        <dbReference type="Pfam" id="PF05699"/>
    </source>
</evidence>
<reference evidence="6" key="3">
    <citation type="journal article" date="2006" name="Nucleic Acids Res.">
        <title>The Rice Annotation Project Database (RAP-DB): hub for Oryza sativa ssp. japonica genome information.</title>
        <authorList>
            <person name="Ohyanagi H."/>
            <person name="Tanaka T."/>
            <person name="Sakai H."/>
            <person name="Shigemoto Y."/>
            <person name="Yamaguchi K."/>
            <person name="Habara T."/>
            <person name="Fujii Y."/>
            <person name="Antonio B.A."/>
            <person name="Nagamura Y."/>
            <person name="Imanishi T."/>
            <person name="Ikeo K."/>
            <person name="Itoh T."/>
            <person name="Gojobori T."/>
            <person name="Sasaki T."/>
        </authorList>
    </citation>
    <scope>NUCLEOTIDE SEQUENCE</scope>
</reference>
<dbReference type="Proteomes" id="UP000000763">
    <property type="component" value="Chromosome 10"/>
</dbReference>
<reference evidence="5" key="1">
    <citation type="submission" date="2002-07" db="EMBL/GenBank/DDBJ databases">
        <title>Genomic sequence for Oryza sativa, Nipponbare strain, clone OSJNBa0071I20, from chromosome 10, complete sequence.</title>
        <authorList>
            <person name="McCombie W.R."/>
            <person name="Spiegel L."/>
            <person name="de la Bastide M."/>
            <person name="Preston R."/>
            <person name="Ferraro K."/>
            <person name="Kuit K."/>
            <person name="Nascimento L."/>
            <person name="Zutavern T."/>
            <person name="Balija V."/>
            <person name="Bell M."/>
            <person name="Baker J."/>
            <person name="Miller B."/>
            <person name="Katzenberger F."/>
            <person name="Muller S."/>
            <person name="King L."/>
            <person name="Sullivan P."/>
            <person name="Yang C."/>
            <person name="Dike S."/>
            <person name="O'Shaughnessy A."/>
            <person name="Palmer L."/>
            <person name="Dedhia N."/>
        </authorList>
    </citation>
    <scope>NUCLEOTIDE SEQUENCE</scope>
</reference>
<dbReference type="PANTHER" id="PTHR46481">
    <property type="entry name" value="ZINC FINGER BED DOMAIN-CONTAINING PROTEIN 4"/>
    <property type="match status" value="1"/>
</dbReference>
<accession>A0A5S6RDM6</accession>
<organism evidence="6 7">
    <name type="scientific">Oryza sativa subsp. japonica</name>
    <name type="common">Rice</name>
    <dbReference type="NCBI Taxonomy" id="39947"/>
    <lineage>
        <taxon>Eukaryota</taxon>
        <taxon>Viridiplantae</taxon>
        <taxon>Streptophyta</taxon>
        <taxon>Embryophyta</taxon>
        <taxon>Tracheophyta</taxon>
        <taxon>Spermatophyta</taxon>
        <taxon>Magnoliopsida</taxon>
        <taxon>Liliopsida</taxon>
        <taxon>Poales</taxon>
        <taxon>Poaceae</taxon>
        <taxon>BOP clade</taxon>
        <taxon>Oryzoideae</taxon>
        <taxon>Oryzeae</taxon>
        <taxon>Oryzinae</taxon>
        <taxon>Oryza</taxon>
        <taxon>Oryza sativa</taxon>
    </lineage>
</organism>
<dbReference type="InterPro" id="IPR008906">
    <property type="entry name" value="HATC_C_dom"/>
</dbReference>
<evidence type="ECO:0000256" key="2">
    <source>
        <dbReference type="SAM" id="MobiDB-lite"/>
    </source>
</evidence>
<dbReference type="InterPro" id="IPR012337">
    <property type="entry name" value="RNaseH-like_sf"/>
</dbReference>
<dbReference type="InterPro" id="IPR025525">
    <property type="entry name" value="hAT-like_transposase_RNase-H"/>
</dbReference>
<dbReference type="EMBL" id="AC074355">
    <property type="protein sequence ID" value="AAM74247.1"/>
    <property type="molecule type" value="Genomic_DNA"/>
</dbReference>
<dbReference type="InterPro" id="IPR052035">
    <property type="entry name" value="ZnF_BED_domain_contain"/>
</dbReference>
<evidence type="ECO:0000313" key="6">
    <source>
        <dbReference type="EMBL" id="BAF26148.2"/>
    </source>
</evidence>
<feature type="region of interest" description="Disordered" evidence="2">
    <location>
        <begin position="1"/>
        <end position="74"/>
    </location>
</feature>
<dbReference type="EMBL" id="AP008216">
    <property type="protein sequence ID" value="BAF26148.2"/>
    <property type="molecule type" value="Genomic_DNA"/>
</dbReference>
<feature type="compositionally biased region" description="Low complexity" evidence="2">
    <location>
        <begin position="95"/>
        <end position="110"/>
    </location>
</feature>
<reference evidence="6" key="7">
    <citation type="submission" date="2009-08" db="EMBL/GenBank/DDBJ databases">
        <title>Oryza sativa nipponbare(GA3) genomic DNA, chromosome 10.</title>
        <authorList>
            <consortium name="IRGSP(International Rice Genome Sequencing Project)"/>
        </authorList>
    </citation>
    <scope>NUCLEOTIDE SEQUENCE</scope>
</reference>
<proteinExistence type="predicted"/>
<feature type="domain" description="HAT C-terminal dimerisation" evidence="3">
    <location>
        <begin position="658"/>
        <end position="741"/>
    </location>
</feature>
<dbReference type="SUPFAM" id="SSF57667">
    <property type="entry name" value="beta-beta-alpha zinc fingers"/>
    <property type="match status" value="1"/>
</dbReference>
<reference evidence="6" key="4">
    <citation type="journal article" date="2007" name="Genome Res.">
        <title>Curated Genome Annotation of Oryza sativa ssp. japonica and Comparative Genome Analysis with Arabidopsis thaliana.</title>
        <authorList>
            <consortium name="The Rice Annotation Project (RAP)"/>
            <person name="Itoh T."/>
            <person name="Tanaka T."/>
            <person name="Barrero R.A."/>
            <person name="Yamasaki C."/>
            <person name="Fujii Y."/>
            <person name="Hilton P.B."/>
            <person name="Antonio B.A."/>
            <person name="Aono H."/>
            <person name="Apweiler R."/>
            <person name="Bruskiewich R."/>
            <person name="Bureau T."/>
            <person name="Burr F."/>
            <person name="Costa de Oliveira A."/>
            <person name="Fuks G."/>
            <person name="Habara T."/>
            <person name="Haberer G."/>
            <person name="Han B."/>
            <person name="Harada E."/>
            <person name="Hiraki A.T."/>
            <person name="Hirochika H."/>
            <person name="Hoen D."/>
            <person name="Hokari H."/>
            <person name="Hosokawa S."/>
            <person name="Hsing Y."/>
            <person name="Ikawa H."/>
            <person name="Ikeo K."/>
            <person name="Imanishi T."/>
            <person name="Ito Y."/>
            <person name="Jaiswal P."/>
            <person name="Kanno M."/>
            <person name="Kawahara Y."/>
            <person name="Kawamura T."/>
            <person name="Kawashima H."/>
            <person name="Khurana J.P."/>
            <person name="Kikuchi S."/>
            <person name="Komatsu S."/>
            <person name="Koyanagi K.O."/>
            <person name="Kubooka H."/>
            <person name="Lieberherr D."/>
            <person name="Lin Y.C."/>
            <person name="Lonsdale D."/>
            <person name="Matsumoto T."/>
            <person name="Matsuya A."/>
            <person name="McCombie W.R."/>
            <person name="Messing J."/>
            <person name="Miyao A."/>
            <person name="Mulder N."/>
            <person name="Nagamura Y."/>
            <person name="Nam J."/>
            <person name="Namiki N."/>
            <person name="Numa H."/>
            <person name="Nurimoto S."/>
            <person name="O'donovan C."/>
            <person name="Ohyanagi H."/>
            <person name="Okido T."/>
            <person name="Oota S."/>
            <person name="Osato N."/>
            <person name="Palmer L.E."/>
            <person name="Quetier F."/>
            <person name="Raghuvanshi S."/>
            <person name="Saichi N."/>
            <person name="Sakai H."/>
            <person name="Sakai Y."/>
            <person name="Sakata K."/>
            <person name="Sakurai T."/>
            <person name="Sato F."/>
            <person name="Sato Y."/>
            <person name="Schoof H."/>
            <person name="Seki M."/>
            <person name="Shibata M."/>
            <person name="Shimizu Y."/>
            <person name="Shinozaki K."/>
            <person name="Shinso Y."/>
            <person name="Singh N.K."/>
            <person name="Smith-White B."/>
            <person name="Takeda J."/>
            <person name="Tanino M."/>
            <person name="Tatusova T."/>
            <person name="Thongjuea S."/>
            <person name="Todokoro F."/>
            <person name="Tsugane M."/>
            <person name="Tyagi A.K."/>
            <person name="Vanavichit A."/>
            <person name="Wang A."/>
            <person name="Wing R.A."/>
            <person name="Yamaguchi K."/>
            <person name="Yamamoto M."/>
            <person name="Yamamoto N."/>
            <person name="Yu Y."/>
            <person name="Zhang H."/>
            <person name="Zhao Q."/>
            <person name="Higo K."/>
            <person name="Burr B."/>
            <person name="Gojobori T."/>
            <person name="Sasaki T."/>
        </authorList>
    </citation>
    <scope>NUCLEOTIDE SEQUENCE</scope>
</reference>
<protein>
    <submittedName>
        <fullName evidence="6">Os10g0170600 protein</fullName>
    </submittedName>
    <submittedName>
        <fullName evidence="5">Transposable element</fullName>
    </submittedName>
</protein>
<name>A0A5S6RDM6_ORYSJ</name>
<dbReference type="PANTHER" id="PTHR46481:SF11">
    <property type="entry name" value="ZINC FINGER BED DOMAIN-CONTAINING PROTEIN RICESLEEPER 2-LIKE"/>
    <property type="match status" value="1"/>
</dbReference>
<reference evidence="6" key="5">
    <citation type="journal article" date="2008" name="Nucleic Acids Res.">
        <title>The Rice Annotation Project Database (RAP-DB): 2008 update.</title>
        <authorList>
            <consortium name="The Rice Annotation Project (RAP)"/>
            <person name="Tanaka T."/>
            <person name="Antonio B.A."/>
            <person name="Kikuchi S."/>
            <person name="Matsumoto T."/>
            <person name="Nagamura Y."/>
            <person name="Numa H."/>
            <person name="Sakai H."/>
            <person name="Wu J."/>
            <person name="Itoh T."/>
            <person name="Sasaki T."/>
            <person name="Aono R."/>
            <person name="Fujii Y."/>
            <person name="Habara T."/>
            <person name="Harada E."/>
            <person name="Kanno M."/>
            <person name="Kawahara Y."/>
            <person name="Kawashima H."/>
            <person name="Kubooka H."/>
            <person name="Matsuya A."/>
            <person name="Nakaoka H."/>
            <person name="Saichi N."/>
            <person name="Sanbonmatsu R."/>
            <person name="Sato Y."/>
            <person name="Shinso Y."/>
            <person name="Suzuki M."/>
            <person name="Takeda J."/>
            <person name="Tanino M."/>
            <person name="Todokoro F."/>
            <person name="Yamaguchi K."/>
            <person name="Yamamoto N."/>
            <person name="Yamasaki C."/>
            <person name="Imanishi T."/>
            <person name="Okido T."/>
            <person name="Tada M."/>
            <person name="Ikeo K."/>
            <person name="Tateno Y."/>
            <person name="Gojobori T."/>
            <person name="Lin Y.C."/>
            <person name="Wei F.J."/>
            <person name="Hsing Y.I."/>
            <person name="Zhao Q."/>
            <person name="Han B."/>
            <person name="Kramer M.R."/>
            <person name="McCombie R.W."/>
            <person name="Lonsdale D."/>
            <person name="O'Donovan C.C."/>
            <person name="Whitfield E.J."/>
            <person name="Apweiler R."/>
            <person name="Koyanagi K.O."/>
            <person name="Khurana J.P."/>
            <person name="Raghuvanshi S."/>
            <person name="Singh N.K."/>
            <person name="Tyagi A.K."/>
            <person name="Haberer G."/>
            <person name="Fujisawa M."/>
            <person name="Hosokawa S."/>
            <person name="Ito Y."/>
            <person name="Ikawa H."/>
            <person name="Shibata M."/>
            <person name="Yamamoto M."/>
            <person name="Bruskiewich R.M."/>
            <person name="Hoen D.R."/>
            <person name="Bureau TE."/>
            <person name="Namiki N."/>
            <person name="Ohyanagi H."/>
            <person name="Sakai Y."/>
            <person name="Nobushima S."/>
            <person name="Sakata K."/>
            <person name="Barrero R.A."/>
            <person name="Sato Y."/>
            <person name="Souvorov A."/>
            <person name="Smith-White B."/>
            <person name="Tatusova T."/>
            <person name="An S."/>
            <person name="An G."/>
            <person name="OOta S."/>
            <person name="Fuks G."/>
            <person name="Messing J."/>
            <person name="Christie K.R."/>
            <person name="Lieberherr D."/>
            <person name="Kim H."/>
            <person name="Zuccolo A."/>
            <person name="Wing R.A."/>
            <person name="Nobuta K."/>
            <person name="Green P.J."/>
            <person name="Lu C."/>
            <person name="Meyers BC."/>
            <person name="Chaparro C."/>
            <person name="Piegu B."/>
            <person name="Panaud O."/>
            <person name="Echeverria M."/>
        </authorList>
    </citation>
    <scope>NUCLEOTIDE SEQUENCE</scope>
</reference>
<reference evidence="6" key="8">
    <citation type="submission" date="2009-08" db="EMBL/GenBank/DDBJ databases">
        <title>The Second Rice Annotation Project Meeting (RAP2).</title>
        <authorList>
            <consortium name="The Rice Annotation Project (RAP)"/>
        </authorList>
    </citation>
    <scope>NUCLEOTIDE SEQUENCE</scope>
</reference>
<evidence type="ECO:0000259" key="4">
    <source>
        <dbReference type="Pfam" id="PF14372"/>
    </source>
</evidence>
<keyword evidence="1" id="KW-0238">DNA-binding</keyword>
<feature type="domain" description="hAT-like transposase RNase-H fold" evidence="4">
    <location>
        <begin position="514"/>
        <end position="616"/>
    </location>
</feature>
<dbReference type="InterPro" id="IPR036236">
    <property type="entry name" value="Znf_C2H2_sf"/>
</dbReference>
<reference evidence="7" key="6">
    <citation type="journal article" date="2008" name="Nucleic Acids Res.">
        <title>The rice annotation project database (RAP-DB): 2008 update.</title>
        <authorList>
            <consortium name="The rice annotation project (RAP)"/>
        </authorList>
    </citation>
    <scope>GENOME REANNOTATION</scope>
    <source>
        <strain evidence="7">cv. Nipponbare</strain>
    </source>
</reference>
<dbReference type="GO" id="GO:0046983">
    <property type="term" value="F:protein dimerization activity"/>
    <property type="evidence" value="ECO:0007669"/>
    <property type="project" value="InterPro"/>
</dbReference>
<evidence type="ECO:0000313" key="5">
    <source>
        <dbReference type="EMBL" id="AAM74247.1"/>
    </source>
</evidence>
<feature type="compositionally biased region" description="Acidic residues" evidence="2">
    <location>
        <begin position="118"/>
        <end position="129"/>
    </location>
</feature>
<dbReference type="KEGG" id="dosa:Os10g0170600"/>
<dbReference type="AlphaFoldDB" id="A0A5S6RDM6"/>
<sequence>MASPSPPLSSDDDARSGSSNSGAKACCRPPQPPIKRTTTRSKSRLAIAGAPSASTKAGAPSAPRTPEASSSANGLRLFKSMGFTTNSTAGTGCGSSSQQESQSLPPQAESVNDSEPIQVEDDEPEDDSENFGTKRKLTSVVWKDFKKVKVCGDVKAECLHCHKRLGGKSSNGTSHLHDHLKICTLRKIKMGPKTLAQSSLRFNSIEGGKVSVDTYTFDPAVARRELAAMIILHEYPLSIVDHIGFRRFVSALQPLFKMVTRNTIRKDIMDTYEEEKKRALAYMAGAKSRVGITTDLWTSDNQKRGYMAITAHFIDDSWTLRSIIMRFIYVPAPHTAEVICEHLYEALVEWNLDEKISTLTLDNCTTNDKVISELIKKIGKRKLMLEGKLLHMRCAAHILNLIVRDGLDVIKDSIAKVRESVAFWTATPKRVEKFEEIAKHVKVKMENKLGLDCKTRWNSTYRMLSIALPCARAFDRAIRVEKLFDCAPSEEEWAFASEVVDRLKLFNDITAVFSGTNYVTSNIQLLKICEAKEQIRKWAVCGDSTIEEMSVEMIQKFDKYWKDIQGPMGLATILDPRFKIDYLLGFIETITGQSSEECATKVAEVKDTLYDLMKEYEVEDDEDNTESSAPPLVNSDLLSSITARVTSRRPAAIRVKSELDRYLEDELVSINTENFKILDWWKVAGTSFPTLRKVARDIFAIPVSTVASESAFSTSGRVLSEHRSRLTPELLEALMCSQDWLRNKYRADNEEAASFWSCLQDIQDRIEGLALV</sequence>
<dbReference type="SMART" id="SM00614">
    <property type="entry name" value="ZnF_BED"/>
    <property type="match status" value="1"/>
</dbReference>
<reference evidence="6 7" key="2">
    <citation type="journal article" date="2005" name="Nature">
        <title>The map-based sequence of the rice genome.</title>
        <authorList>
            <consortium name="International rice genome sequencing project (IRGSP)"/>
            <person name="Matsumoto T."/>
            <person name="Wu J."/>
            <person name="Kanamori H."/>
            <person name="Katayose Y."/>
            <person name="Fujisawa M."/>
            <person name="Namiki N."/>
            <person name="Mizuno H."/>
            <person name="Yamamoto K."/>
            <person name="Antonio B.A."/>
            <person name="Baba T."/>
            <person name="Sakata K."/>
            <person name="Nagamura Y."/>
            <person name="Aoki H."/>
            <person name="Arikawa K."/>
            <person name="Arita K."/>
            <person name="Bito T."/>
            <person name="Chiden Y."/>
            <person name="Fujitsuka N."/>
            <person name="Fukunaka R."/>
            <person name="Hamada M."/>
            <person name="Harada C."/>
            <person name="Hayashi A."/>
            <person name="Hijishita S."/>
            <person name="Honda M."/>
            <person name="Hosokawa S."/>
            <person name="Ichikawa Y."/>
            <person name="Idonuma A."/>
            <person name="Iijima M."/>
            <person name="Ikeda M."/>
            <person name="Ikeno M."/>
            <person name="Ito K."/>
            <person name="Ito S."/>
            <person name="Ito T."/>
            <person name="Ito Y."/>
            <person name="Ito Y."/>
            <person name="Iwabuchi A."/>
            <person name="Kamiya K."/>
            <person name="Karasawa W."/>
            <person name="Kurita K."/>
            <person name="Katagiri S."/>
            <person name="Kikuta A."/>
            <person name="Kobayashi H."/>
            <person name="Kobayashi N."/>
            <person name="Machita K."/>
            <person name="Maehara T."/>
            <person name="Masukawa M."/>
            <person name="Mizubayashi T."/>
            <person name="Mukai Y."/>
            <person name="Nagasaki H."/>
            <person name="Nagata Y."/>
            <person name="Naito S."/>
            <person name="Nakashima M."/>
            <person name="Nakama Y."/>
            <person name="Nakamichi Y."/>
            <person name="Nakamura M."/>
            <person name="Meguro A."/>
            <person name="Negishi M."/>
            <person name="Ohta I."/>
            <person name="Ohta T."/>
            <person name="Okamoto M."/>
            <person name="Ono N."/>
            <person name="Saji S."/>
            <person name="Sakaguchi M."/>
            <person name="Sakai K."/>
            <person name="Shibata M."/>
            <person name="Shimokawa T."/>
            <person name="Song J."/>
            <person name="Takazaki Y."/>
            <person name="Terasawa K."/>
            <person name="Tsugane M."/>
            <person name="Tsuji K."/>
            <person name="Ueda S."/>
            <person name="Waki K."/>
            <person name="Yamagata H."/>
            <person name="Yamamoto M."/>
            <person name="Yamamoto S."/>
            <person name="Yamane H."/>
            <person name="Yoshiki S."/>
            <person name="Yoshihara R."/>
            <person name="Yukawa K."/>
            <person name="Zhong H."/>
            <person name="Yano M."/>
            <person name="Yuan Q."/>
            <person name="Ouyang S."/>
            <person name="Liu J."/>
            <person name="Jones K.M."/>
            <person name="Gansberger K."/>
            <person name="Moffat K."/>
            <person name="Hill J."/>
            <person name="Bera J."/>
            <person name="Fadrosh D."/>
            <person name="Jin S."/>
            <person name="Johri S."/>
            <person name="Kim M."/>
            <person name="Overton L."/>
            <person name="Reardon M."/>
            <person name="Tsitrin T."/>
            <person name="Vuong H."/>
            <person name="Weaver B."/>
            <person name="Ciecko A."/>
            <person name="Tallon L."/>
            <person name="Jackson J."/>
            <person name="Pai G."/>
            <person name="Aken S.V."/>
            <person name="Utterback T."/>
            <person name="Reidmuller S."/>
            <person name="Feldblyum T."/>
            <person name="Hsiao J."/>
            <person name="Zismann V."/>
            <person name="Iobst S."/>
            <person name="de Vazeille A.R."/>
            <person name="Buell C.R."/>
            <person name="Ying K."/>
            <person name="Li Y."/>
            <person name="Lu T."/>
            <person name="Huang Y."/>
            <person name="Zhao Q."/>
            <person name="Feng Q."/>
            <person name="Zhang L."/>
            <person name="Zhu J."/>
            <person name="Weng Q."/>
            <person name="Mu J."/>
            <person name="Lu Y."/>
            <person name="Fan D."/>
            <person name="Liu Y."/>
            <person name="Guan J."/>
            <person name="Zhang Y."/>
            <person name="Yu S."/>
            <person name="Liu X."/>
            <person name="Zhang Y."/>
            <person name="Hong G."/>
            <person name="Han B."/>
            <person name="Choisne N."/>
            <person name="Demange N."/>
            <person name="Orjeda G."/>
            <person name="Samain S."/>
            <person name="Cattolico L."/>
            <person name="Pelletier E."/>
            <person name="Couloux A."/>
            <person name="Segurens B."/>
            <person name="Wincker P."/>
            <person name="D'Hont A."/>
            <person name="Scarpelli C."/>
            <person name="Weissenbach J."/>
            <person name="Salanoubat M."/>
            <person name="Quetier F."/>
            <person name="Yu Y."/>
            <person name="Kim H.R."/>
            <person name="Rambo T."/>
            <person name="Currie J."/>
            <person name="Collura K."/>
            <person name="Luo M."/>
            <person name="Yang T."/>
            <person name="Ammiraju J.S.S."/>
            <person name="Engler F."/>
            <person name="Soderlund C."/>
            <person name="Wing R.A."/>
            <person name="Palmer L.E."/>
            <person name="de la Bastide M."/>
            <person name="Spiegel L."/>
            <person name="Nascimento L."/>
            <person name="Zutavern T."/>
            <person name="O'Shaughnessy A."/>
            <person name="Dike S."/>
            <person name="Dedhia N."/>
            <person name="Preston R."/>
            <person name="Balija V."/>
            <person name="McCombie W.R."/>
            <person name="Chow T."/>
            <person name="Chen H."/>
            <person name="Chung M."/>
            <person name="Chen C."/>
            <person name="Shaw J."/>
            <person name="Wu H."/>
            <person name="Hsiao K."/>
            <person name="Chao Y."/>
            <person name="Chu M."/>
            <person name="Cheng C."/>
            <person name="Hour A."/>
            <person name="Lee P."/>
            <person name="Lin S."/>
            <person name="Lin Y."/>
            <person name="Liou J."/>
            <person name="Liu S."/>
            <person name="Hsing Y."/>
            <person name="Raghuvanshi S."/>
            <person name="Mohanty A."/>
            <person name="Bharti A.K."/>
            <person name="Gaur A."/>
            <person name="Gupta V."/>
            <person name="Kumar D."/>
            <person name="Ravi V."/>
            <person name="Vij S."/>
            <person name="Kapur A."/>
            <person name="Khurana P."/>
            <person name="Khurana P."/>
            <person name="Khurana J.P."/>
            <person name="Tyagi A.K."/>
            <person name="Gaikwad K."/>
            <person name="Singh A."/>
            <person name="Dalal V."/>
            <person name="Srivastava S."/>
            <person name="Dixit A."/>
            <person name="Pal A.K."/>
            <person name="Ghazi I.A."/>
            <person name="Yadav M."/>
            <person name="Pandit A."/>
            <person name="Bhargava A."/>
            <person name="Sureshbabu K."/>
            <person name="Batra K."/>
            <person name="Sharma T.R."/>
            <person name="Mohapatra T."/>
            <person name="Singh N.K."/>
            <person name="Messing J."/>
            <person name="Nelson A.B."/>
            <person name="Fuks G."/>
            <person name="Kavchok S."/>
            <person name="Keizer G."/>
            <person name="Linton E."/>
            <person name="Llaca V."/>
            <person name="Song R."/>
            <person name="Tanyolac B."/>
            <person name="Young S."/>
            <person name="Ho-Il K."/>
            <person name="Hahn J.H."/>
            <person name="Sangsakoo G."/>
            <person name="Vanavichit A."/>
            <person name="de Mattos Luiz.A.T."/>
            <person name="Zimmer P.D."/>
            <person name="Malone G."/>
            <person name="Dellagostin O."/>
            <person name="de Oliveira A.C."/>
            <person name="Bevan M."/>
            <person name="Bancroft I."/>
            <person name="Minx P."/>
            <person name="Cordum H."/>
            <person name="Wilson R."/>
            <person name="Cheng Z."/>
            <person name="Jin W."/>
            <person name="Jiang J."/>
            <person name="Leong S.A."/>
            <person name="Iwama H."/>
            <person name="Gojobori T."/>
            <person name="Itoh T."/>
            <person name="Niimura Y."/>
            <person name="Fujii Y."/>
            <person name="Habara T."/>
            <person name="Sakai H."/>
            <person name="Sato Y."/>
            <person name="Wilson G."/>
            <person name="Kumar K."/>
            <person name="McCouch S."/>
            <person name="Juretic N."/>
            <person name="Hoen D."/>
            <person name="Wright S."/>
            <person name="Bruskiewich R."/>
            <person name="Bureau T."/>
            <person name="Miyao A."/>
            <person name="Hirochika H."/>
            <person name="Nishikawa T."/>
            <person name="Kadowaki K."/>
            <person name="Sugiura M."/>
            <person name="Burr B."/>
            <person name="Sasaki T."/>
        </authorList>
    </citation>
    <scope>NUCLEOTIDE SEQUENCE [LARGE SCALE GENOMIC DNA]</scope>
    <source>
        <strain evidence="7">cv. Nipponbare</strain>
    </source>
</reference>
<evidence type="ECO:0000256" key="1">
    <source>
        <dbReference type="ARBA" id="ARBA00023125"/>
    </source>
</evidence>
<dbReference type="Pfam" id="PF05699">
    <property type="entry name" value="Dimer_Tnp_hAT"/>
    <property type="match status" value="1"/>
</dbReference>
<dbReference type="SUPFAM" id="SSF53098">
    <property type="entry name" value="Ribonuclease H-like"/>
    <property type="match status" value="1"/>
</dbReference>
<feature type="region of interest" description="Disordered" evidence="2">
    <location>
        <begin position="87"/>
        <end position="132"/>
    </location>
</feature>
<evidence type="ECO:0000313" key="7">
    <source>
        <dbReference type="Proteomes" id="UP000000763"/>
    </source>
</evidence>
<dbReference type="GO" id="GO:0003677">
    <property type="term" value="F:DNA binding"/>
    <property type="evidence" value="ECO:0007669"/>
    <property type="project" value="UniProtKB-KW"/>
</dbReference>
<gene>
    <name evidence="5" type="primary">OSJNBa0071I20.9</name>
    <name evidence="6" type="ordered locus">Os10g0170600</name>
</gene>